<evidence type="ECO:0000256" key="3">
    <source>
        <dbReference type="ARBA" id="ARBA00022768"/>
    </source>
</evidence>
<dbReference type="AlphaFoldDB" id="A0A6L5XE48"/>
<dbReference type="InterPro" id="IPR001816">
    <property type="entry name" value="Transl_elong_EFTs/EF1B"/>
</dbReference>
<dbReference type="InterPro" id="IPR036402">
    <property type="entry name" value="EF-Ts_dimer_sf"/>
</dbReference>
<dbReference type="CDD" id="cd14275">
    <property type="entry name" value="UBA_EF-Ts"/>
    <property type="match status" value="1"/>
</dbReference>
<name>A0A6L5XE48_9BACT</name>
<dbReference type="PANTHER" id="PTHR11741">
    <property type="entry name" value="ELONGATION FACTOR TS"/>
    <property type="match status" value="1"/>
</dbReference>
<dbReference type="RefSeq" id="WP_154328776.1">
    <property type="nucleotide sequence ID" value="NZ_CP045696.1"/>
</dbReference>
<evidence type="ECO:0000256" key="2">
    <source>
        <dbReference type="ARBA" id="ARBA00016956"/>
    </source>
</evidence>
<dbReference type="NCBIfam" id="TIGR00116">
    <property type="entry name" value="tsf"/>
    <property type="match status" value="1"/>
</dbReference>
<accession>A0A6L5XE48</accession>
<dbReference type="InterPro" id="IPR018101">
    <property type="entry name" value="Transl_elong_Ts_CS"/>
</dbReference>
<comment type="caution">
    <text evidence="7">The sequence shown here is derived from an EMBL/GenBank/DDBJ whole genome shotgun (WGS) entry which is preliminary data.</text>
</comment>
<dbReference type="GO" id="GO:0005737">
    <property type="term" value="C:cytoplasm"/>
    <property type="evidence" value="ECO:0007669"/>
    <property type="project" value="UniProtKB-SubCell"/>
</dbReference>
<dbReference type="HAMAP" id="MF_00050">
    <property type="entry name" value="EF_Ts"/>
    <property type="match status" value="1"/>
</dbReference>
<evidence type="ECO:0000313" key="8">
    <source>
        <dbReference type="Proteomes" id="UP000483362"/>
    </source>
</evidence>
<evidence type="ECO:0000259" key="6">
    <source>
        <dbReference type="Pfam" id="PF00889"/>
    </source>
</evidence>
<feature type="domain" description="Translation elongation factor EFTs/EF1B dimerisation" evidence="6">
    <location>
        <begin position="70"/>
        <end position="326"/>
    </location>
</feature>
<dbReference type="Gene3D" id="1.10.8.10">
    <property type="entry name" value="DNA helicase RuvA subunit, C-terminal domain"/>
    <property type="match status" value="1"/>
</dbReference>
<comment type="function">
    <text evidence="5">Associates with the EF-Tu.GDP complex and induces the exchange of GDP to GTP. It remains bound to the aminoacyl-tRNA.EF-Tu.GTP complex up to the GTP hydrolysis stage on the ribosome.</text>
</comment>
<dbReference type="InterPro" id="IPR009060">
    <property type="entry name" value="UBA-like_sf"/>
</dbReference>
<dbReference type="InterPro" id="IPR014039">
    <property type="entry name" value="Transl_elong_EFTs/EF1B_dimer"/>
</dbReference>
<reference evidence="7 8" key="1">
    <citation type="submission" date="2019-08" db="EMBL/GenBank/DDBJ databases">
        <title>In-depth cultivation of the pig gut microbiome towards novel bacterial diversity and tailored functional studies.</title>
        <authorList>
            <person name="Wylensek D."/>
            <person name="Hitch T.C.A."/>
            <person name="Clavel T."/>
        </authorList>
    </citation>
    <scope>NUCLEOTIDE SEQUENCE [LARGE SCALE GENOMIC DNA]</scope>
    <source>
        <strain evidence="7 8">Oil-RF-744-WCA-WT-10</strain>
    </source>
</reference>
<dbReference type="PANTHER" id="PTHR11741:SF0">
    <property type="entry name" value="ELONGATION FACTOR TS, MITOCHONDRIAL"/>
    <property type="match status" value="1"/>
</dbReference>
<keyword evidence="8" id="KW-1185">Reference proteome</keyword>
<sequence>MAVSIADIKKLRELTSAGMVDCKKALIEAEGDIQKAVEIVRKRGQAIAAKREDRDAAEGRALSKADGEFAAVLSIKCETEPVANNEKFVKLVTDTLDAALKAKAKSADEVKALPLYDSNVADQIKVLSGITGEKMEFGDYGYVEGAKTVAYNHFNHKLSTVVAFNKGDFDDEVAKTIAMQVASMNPIVASREQISQDRIDEEYSIAVDKTKAEQVQKAVDNALKKAGYNPYYCATQEHLDEAVRKGYMTEDDVKKVKELSEQVAEQKKATMPEQMIKNIANGRLNKFFAENVLNEQQIDADGVDKMTVAEYLKKFDKELKATDLKRINLNQD</sequence>
<keyword evidence="4 5" id="KW-0648">Protein biosynthesis</keyword>
<dbReference type="Gene3D" id="3.30.479.20">
    <property type="entry name" value="Elongation factor Ts, dimerisation domain"/>
    <property type="match status" value="1"/>
</dbReference>
<evidence type="ECO:0000313" key="7">
    <source>
        <dbReference type="EMBL" id="MSS18037.1"/>
    </source>
</evidence>
<keyword evidence="5" id="KW-0963">Cytoplasm</keyword>
<evidence type="ECO:0000256" key="4">
    <source>
        <dbReference type="ARBA" id="ARBA00022917"/>
    </source>
</evidence>
<comment type="similarity">
    <text evidence="1 5">Belongs to the EF-Ts family.</text>
</comment>
<comment type="subcellular location">
    <subcellularLocation>
        <location evidence="5">Cytoplasm</location>
    </subcellularLocation>
</comment>
<gene>
    <name evidence="5" type="primary">tsf</name>
    <name evidence="7" type="ORF">FYJ29_09755</name>
</gene>
<protein>
    <recommendedName>
        <fullName evidence="2 5">Elongation factor Ts</fullName>
        <shortName evidence="5">EF-Ts</shortName>
    </recommendedName>
</protein>
<keyword evidence="3 5" id="KW-0251">Elongation factor</keyword>
<dbReference type="GO" id="GO:0003746">
    <property type="term" value="F:translation elongation factor activity"/>
    <property type="evidence" value="ECO:0007669"/>
    <property type="project" value="UniProtKB-UniRule"/>
</dbReference>
<comment type="caution">
    <text evidence="5">Lacks conserved residue(s) required for the propagation of feature annotation.</text>
</comment>
<dbReference type="PROSITE" id="PS01126">
    <property type="entry name" value="EF_TS_1"/>
    <property type="match status" value="1"/>
</dbReference>
<dbReference type="FunFam" id="1.10.8.10:FF:000001">
    <property type="entry name" value="Elongation factor Ts"/>
    <property type="match status" value="1"/>
</dbReference>
<dbReference type="SUPFAM" id="SSF46934">
    <property type="entry name" value="UBA-like"/>
    <property type="match status" value="1"/>
</dbReference>
<dbReference type="SUPFAM" id="SSF54713">
    <property type="entry name" value="Elongation factor Ts (EF-Ts), dimerisation domain"/>
    <property type="match status" value="1"/>
</dbReference>
<dbReference type="Pfam" id="PF00889">
    <property type="entry name" value="EF_TS"/>
    <property type="match status" value="1"/>
</dbReference>
<organism evidence="7 8">
    <name type="scientific">Sodaliphilus pleomorphus</name>
    <dbReference type="NCBI Taxonomy" id="2606626"/>
    <lineage>
        <taxon>Bacteria</taxon>
        <taxon>Pseudomonadati</taxon>
        <taxon>Bacteroidota</taxon>
        <taxon>Bacteroidia</taxon>
        <taxon>Bacteroidales</taxon>
        <taxon>Muribaculaceae</taxon>
        <taxon>Sodaliphilus</taxon>
    </lineage>
</organism>
<dbReference type="EMBL" id="VULT01000015">
    <property type="protein sequence ID" value="MSS18037.1"/>
    <property type="molecule type" value="Genomic_DNA"/>
</dbReference>
<dbReference type="Proteomes" id="UP000483362">
    <property type="component" value="Unassembled WGS sequence"/>
</dbReference>
<evidence type="ECO:0000256" key="5">
    <source>
        <dbReference type="HAMAP-Rule" id="MF_00050"/>
    </source>
</evidence>
<proteinExistence type="inferred from homology"/>
<evidence type="ECO:0000256" key="1">
    <source>
        <dbReference type="ARBA" id="ARBA00005532"/>
    </source>
</evidence>